<dbReference type="InterPro" id="IPR001722">
    <property type="entry name" value="Glyco_hydro_7"/>
</dbReference>
<dbReference type="PRINTS" id="PR00734">
    <property type="entry name" value="GLHYDRLASE7"/>
</dbReference>
<dbReference type="InterPro" id="IPR013320">
    <property type="entry name" value="ConA-like_dom_sf"/>
</dbReference>
<keyword evidence="7 9" id="KW-0326">Glycosidase</keyword>
<protein>
    <recommendedName>
        <fullName evidence="9">Glucanase</fullName>
        <ecNumber evidence="9">3.2.1.-</ecNumber>
    </recommendedName>
</protein>
<evidence type="ECO:0000256" key="4">
    <source>
        <dbReference type="ARBA" id="ARBA00023001"/>
    </source>
</evidence>
<gene>
    <name evidence="11" type="ORF">D0859_12629</name>
</gene>
<keyword evidence="8 9" id="KW-0624">Polysaccharide degradation</keyword>
<organism evidence="11 12">
    <name type="scientific">Hortaea werneckii</name>
    <name type="common">Black yeast</name>
    <name type="synonym">Cladosporium werneckii</name>
    <dbReference type="NCBI Taxonomy" id="91943"/>
    <lineage>
        <taxon>Eukaryota</taxon>
        <taxon>Fungi</taxon>
        <taxon>Dikarya</taxon>
        <taxon>Ascomycota</taxon>
        <taxon>Pezizomycotina</taxon>
        <taxon>Dothideomycetes</taxon>
        <taxon>Dothideomycetidae</taxon>
        <taxon>Mycosphaerellales</taxon>
        <taxon>Teratosphaeriaceae</taxon>
        <taxon>Hortaea</taxon>
    </lineage>
</organism>
<dbReference type="AlphaFoldDB" id="A0A3M7ICP4"/>
<feature type="signal peptide" evidence="10">
    <location>
        <begin position="1"/>
        <end position="18"/>
    </location>
</feature>
<dbReference type="SUPFAM" id="SSF49899">
    <property type="entry name" value="Concanavalin A-like lectins/glucanases"/>
    <property type="match status" value="1"/>
</dbReference>
<dbReference type="GO" id="GO:0030245">
    <property type="term" value="P:cellulose catabolic process"/>
    <property type="evidence" value="ECO:0007669"/>
    <property type="project" value="UniProtKB-KW"/>
</dbReference>
<sequence>MAGYLALSALSLLPLSTAQQVGRVPEKHPRLKTQSCTKHGCVDHYTSVVLDALTHPIKDIYTGESCVNSSGSYDPSICPTEEECAERCALEGIDYGKHGVYTWGDTMKLQHYVDIDGSLTSVSPRVYLLDPSGYEYQFLHLLNQEFSFTVDVTDLPCGENGALYLSEMEADGGRSHLNPAGATYGTGYCDAQCPNLAWINGVANTNGSGSCCNEMDLWEANARATSYTPHPCNISSLYECAGDECGPNGVCDKSGCSFNPYALGDRDYYGYNYVVDTTKPFTVTTQFLTDDGTASGTLSEIRRLYVQHGRVIKNTVVTSNNRKVDSITDEYCNANYETFEELGGLTQMGEAIGRGMVLAFSIWNDAGQFMNWLDSGNSGPCNATEGNPEIIRATNPDTSVKFSENFDASFDLLCSLSPSEAAMWLGCLEAV</sequence>
<reference evidence="11 12" key="1">
    <citation type="journal article" date="2018" name="BMC Genomics">
        <title>Genomic evidence for intraspecific hybridization in a clonal and extremely halotolerant yeast.</title>
        <authorList>
            <person name="Gostincar C."/>
            <person name="Stajich J.E."/>
            <person name="Zupancic J."/>
            <person name="Zalar P."/>
            <person name="Gunde-Cimerman N."/>
        </authorList>
    </citation>
    <scope>NUCLEOTIDE SEQUENCE [LARGE SCALE GENOMIC DNA]</scope>
    <source>
        <strain evidence="11 12">EXF-120</strain>
    </source>
</reference>
<evidence type="ECO:0000256" key="1">
    <source>
        <dbReference type="ARBA" id="ARBA00000966"/>
    </source>
</evidence>
<comment type="similarity">
    <text evidence="2 9">Belongs to the glycosyl hydrolase 7 (cellulase C) family.</text>
</comment>
<dbReference type="PANTHER" id="PTHR33753:SF1">
    <property type="entry name" value="ENDO-BETA-1,4-GLUCANASE CELB"/>
    <property type="match status" value="1"/>
</dbReference>
<dbReference type="EC" id="3.2.1.-" evidence="9"/>
<proteinExistence type="inferred from homology"/>
<evidence type="ECO:0000256" key="10">
    <source>
        <dbReference type="SAM" id="SignalP"/>
    </source>
</evidence>
<dbReference type="CDD" id="cd07999">
    <property type="entry name" value="GH7_CBH_EG"/>
    <property type="match status" value="1"/>
</dbReference>
<dbReference type="OrthoDB" id="412382at2759"/>
<dbReference type="GO" id="GO:0008810">
    <property type="term" value="F:cellulase activity"/>
    <property type="evidence" value="ECO:0007669"/>
    <property type="project" value="UniProtKB-EC"/>
</dbReference>
<dbReference type="InterPro" id="IPR037019">
    <property type="entry name" value="Glyco_hydro_7_sf"/>
</dbReference>
<keyword evidence="6" id="KW-0119">Carbohydrate metabolism</keyword>
<evidence type="ECO:0000256" key="5">
    <source>
        <dbReference type="ARBA" id="ARBA00023180"/>
    </source>
</evidence>
<evidence type="ECO:0000256" key="8">
    <source>
        <dbReference type="ARBA" id="ARBA00023326"/>
    </source>
</evidence>
<keyword evidence="10" id="KW-0732">Signal</keyword>
<accession>A0A3M7ICP4</accession>
<evidence type="ECO:0000256" key="7">
    <source>
        <dbReference type="ARBA" id="ARBA00023295"/>
    </source>
</evidence>
<comment type="caution">
    <text evidence="11">The sequence shown here is derived from an EMBL/GenBank/DDBJ whole genome shotgun (WGS) entry which is preliminary data.</text>
</comment>
<dbReference type="Proteomes" id="UP000281677">
    <property type="component" value="Unassembled WGS sequence"/>
</dbReference>
<keyword evidence="3 9" id="KW-0378">Hydrolase</keyword>
<keyword evidence="5" id="KW-0325">Glycoprotein</keyword>
<dbReference type="PANTHER" id="PTHR33753">
    <property type="entry name" value="1,4-BETA-D-GLUCAN CELLOBIOHYDROLASE B"/>
    <property type="match status" value="1"/>
</dbReference>
<dbReference type="Gene3D" id="2.70.100.10">
    <property type="entry name" value="Glycoside hydrolase, family 7, domain"/>
    <property type="match status" value="1"/>
</dbReference>
<evidence type="ECO:0000256" key="3">
    <source>
        <dbReference type="ARBA" id="ARBA00022801"/>
    </source>
</evidence>
<evidence type="ECO:0000313" key="11">
    <source>
        <dbReference type="EMBL" id="RMZ23329.1"/>
    </source>
</evidence>
<dbReference type="Pfam" id="PF00840">
    <property type="entry name" value="Glyco_hydro_7"/>
    <property type="match status" value="1"/>
</dbReference>
<keyword evidence="4 9" id="KW-0136">Cellulose degradation</keyword>
<dbReference type="EMBL" id="QWIT01000493">
    <property type="protein sequence ID" value="RMZ23329.1"/>
    <property type="molecule type" value="Genomic_DNA"/>
</dbReference>
<evidence type="ECO:0000256" key="9">
    <source>
        <dbReference type="RuleBase" id="RU361164"/>
    </source>
</evidence>
<name>A0A3M7ICP4_HORWE</name>
<feature type="chain" id="PRO_5018187874" description="Glucanase" evidence="10">
    <location>
        <begin position="19"/>
        <end position="431"/>
    </location>
</feature>
<evidence type="ECO:0000256" key="6">
    <source>
        <dbReference type="ARBA" id="ARBA00023277"/>
    </source>
</evidence>
<evidence type="ECO:0000256" key="2">
    <source>
        <dbReference type="ARBA" id="ARBA00006044"/>
    </source>
</evidence>
<evidence type="ECO:0000313" key="12">
    <source>
        <dbReference type="Proteomes" id="UP000281677"/>
    </source>
</evidence>
<comment type="catalytic activity">
    <reaction evidence="1">
        <text>Endohydrolysis of (1-&gt;4)-beta-D-glucosidic linkages in cellulose, lichenin and cereal beta-D-glucans.</text>
        <dbReference type="EC" id="3.2.1.4"/>
    </reaction>
</comment>